<organism evidence="1 2">
    <name type="scientific">Leclercia barmai</name>
    <dbReference type="NCBI Taxonomy" id="2785629"/>
    <lineage>
        <taxon>Bacteria</taxon>
        <taxon>Pseudomonadati</taxon>
        <taxon>Pseudomonadota</taxon>
        <taxon>Gammaproteobacteria</taxon>
        <taxon>Enterobacterales</taxon>
        <taxon>Enterobacteriaceae</taxon>
        <taxon>Leclercia</taxon>
    </lineage>
</organism>
<comment type="caution">
    <text evidence="1">The sequence shown here is derived from an EMBL/GenBank/DDBJ whole genome shotgun (WGS) entry which is preliminary data.</text>
</comment>
<gene>
    <name evidence="1" type="ORF">ITX56_04750</name>
</gene>
<keyword evidence="2" id="KW-1185">Reference proteome</keyword>
<name>A0ABS7RTE5_9ENTR</name>
<accession>A0ABS7RTE5</accession>
<dbReference type="Proteomes" id="UP000706580">
    <property type="component" value="Unassembled WGS sequence"/>
</dbReference>
<evidence type="ECO:0000313" key="2">
    <source>
        <dbReference type="Proteomes" id="UP000706580"/>
    </source>
</evidence>
<sequence length="96" mass="10344">MAVLGVKLTKSSNIKHVVSALLLICGRMGEGDNVAHLFGDEASNISPSDYVQALPVRTAKILSEISRRGMAFHVAPHSGKHGIFIAKNYKSLEKNT</sequence>
<evidence type="ECO:0000313" key="1">
    <source>
        <dbReference type="EMBL" id="MBZ0057128.1"/>
    </source>
</evidence>
<dbReference type="RefSeq" id="WP_223074046.1">
    <property type="nucleotide sequence ID" value="NZ_JADMNK010000002.1"/>
</dbReference>
<proteinExistence type="predicted"/>
<reference evidence="1 2" key="1">
    <citation type="submission" date="2020-11" db="EMBL/GenBank/DDBJ databases">
        <title>Draft Genome of Enterobacter sp. strain EMC7.</title>
        <authorList>
            <person name="Barman P."/>
            <person name="Sinha S."/>
            <person name="Sen S."/>
            <person name="Chakraborty R."/>
        </authorList>
    </citation>
    <scope>NUCLEOTIDE SEQUENCE [LARGE SCALE GENOMIC DNA]</scope>
    <source>
        <strain evidence="1 2">EMC7</strain>
    </source>
</reference>
<dbReference type="EMBL" id="JADMNK010000002">
    <property type="protein sequence ID" value="MBZ0057128.1"/>
    <property type="molecule type" value="Genomic_DNA"/>
</dbReference>
<protein>
    <submittedName>
        <fullName evidence="1">Uncharacterized protein</fullName>
    </submittedName>
</protein>